<keyword evidence="1" id="KW-0175">Coiled coil</keyword>
<name>A0ABS8W7T6_9GAMM</name>
<evidence type="ECO:0000313" key="3">
    <source>
        <dbReference type="Proteomes" id="UP001201273"/>
    </source>
</evidence>
<dbReference type="Gene3D" id="6.10.250.3150">
    <property type="match status" value="1"/>
</dbReference>
<evidence type="ECO:0000313" key="2">
    <source>
        <dbReference type="EMBL" id="MCE2593811.1"/>
    </source>
</evidence>
<dbReference type="Proteomes" id="UP001201273">
    <property type="component" value="Unassembled WGS sequence"/>
</dbReference>
<organism evidence="2 3">
    <name type="scientific">Motilimonas cestriensis</name>
    <dbReference type="NCBI Taxonomy" id="2742685"/>
    <lineage>
        <taxon>Bacteria</taxon>
        <taxon>Pseudomonadati</taxon>
        <taxon>Pseudomonadota</taxon>
        <taxon>Gammaproteobacteria</taxon>
        <taxon>Alteromonadales</taxon>
        <taxon>Alteromonadales genera incertae sedis</taxon>
        <taxon>Motilimonas</taxon>
    </lineage>
</organism>
<comment type="caution">
    <text evidence="2">The sequence shown here is derived from an EMBL/GenBank/DDBJ whole genome shotgun (WGS) entry which is preliminary data.</text>
</comment>
<feature type="coiled-coil region" evidence="1">
    <location>
        <begin position="9"/>
        <end position="43"/>
    </location>
</feature>
<reference evidence="2 3" key="1">
    <citation type="journal article" date="2022" name="Environ. Microbiol. Rep.">
        <title>Eco-phylogenetic analyses reveal divergent evolution of vitamin B12 metabolism in the marine bacterial family 'Psychromonadaceae'.</title>
        <authorList>
            <person name="Jin X."/>
            <person name="Yang Y."/>
            <person name="Cao H."/>
            <person name="Gao B."/>
            <person name="Zhao Z."/>
        </authorList>
    </citation>
    <scope>NUCLEOTIDE SEQUENCE [LARGE SCALE GENOMIC DNA]</scope>
    <source>
        <strain evidence="2 3">MKS20</strain>
    </source>
</reference>
<evidence type="ECO:0000256" key="1">
    <source>
        <dbReference type="SAM" id="Coils"/>
    </source>
</evidence>
<protein>
    <submittedName>
        <fullName evidence="2">Uncharacterized protein</fullName>
    </submittedName>
</protein>
<proteinExistence type="predicted"/>
<accession>A0ABS8W7T6</accession>
<dbReference type="EMBL" id="JAIMJA010000002">
    <property type="protein sequence ID" value="MCE2593811.1"/>
    <property type="molecule type" value="Genomic_DNA"/>
</dbReference>
<dbReference type="RefSeq" id="WP_233051389.1">
    <property type="nucleotide sequence ID" value="NZ_JAIMJA010000002.1"/>
</dbReference>
<gene>
    <name evidence="2" type="ORF">K6Y31_03175</name>
</gene>
<keyword evidence="3" id="KW-1185">Reference proteome</keyword>
<sequence>MEHASLPEEQALQAQLQAKDEQIKVLEAKVANLNKRIDERTLTLSQHLASLRGNNAQVSPLNTLLLQIRTRVLNDVTRNIGMPDSLAAKREYNLLVIAATEFIKMLEFGATRMACLAADFLDDCAEKKDVEGELIIDLSEGLRTLADGFNETIETAYYWVPDRIDTLKADSFYDDEEDTVPAPDSLPAYITLMRHPQFSADNKELNVLLTHAFDIEDYLVE</sequence>